<accession>A0A0F9ZWE4</accession>
<organism evidence="1 2">
    <name type="scientific">Trichoderma harzianum</name>
    <name type="common">Hypocrea lixii</name>
    <dbReference type="NCBI Taxonomy" id="5544"/>
    <lineage>
        <taxon>Eukaryota</taxon>
        <taxon>Fungi</taxon>
        <taxon>Dikarya</taxon>
        <taxon>Ascomycota</taxon>
        <taxon>Pezizomycotina</taxon>
        <taxon>Sordariomycetes</taxon>
        <taxon>Hypocreomycetidae</taxon>
        <taxon>Hypocreales</taxon>
        <taxon>Hypocreaceae</taxon>
        <taxon>Trichoderma</taxon>
    </lineage>
</organism>
<protein>
    <submittedName>
        <fullName evidence="1">Uncharacterized protein</fullName>
    </submittedName>
</protein>
<name>A0A0F9ZWE4_TRIHA</name>
<comment type="caution">
    <text evidence="1">The sequence shown here is derived from an EMBL/GenBank/DDBJ whole genome shotgun (WGS) entry which is preliminary data.</text>
</comment>
<dbReference type="AlphaFoldDB" id="A0A0F9ZWE4"/>
<dbReference type="Proteomes" id="UP000034112">
    <property type="component" value="Unassembled WGS sequence"/>
</dbReference>
<reference evidence="2" key="1">
    <citation type="journal article" date="2015" name="Genome Announc.">
        <title>Draft whole-genome sequence of the biocontrol agent Trichoderma harzianum T6776.</title>
        <authorList>
            <person name="Baroncelli R."/>
            <person name="Piaggeschi G."/>
            <person name="Fiorini L."/>
            <person name="Bertolini E."/>
            <person name="Zapparata A."/>
            <person name="Pe M.E."/>
            <person name="Sarrocco S."/>
            <person name="Vannacci G."/>
        </authorList>
    </citation>
    <scope>NUCLEOTIDE SEQUENCE [LARGE SCALE GENOMIC DNA]</scope>
    <source>
        <strain evidence="2">T6776</strain>
    </source>
</reference>
<evidence type="ECO:0000313" key="2">
    <source>
        <dbReference type="Proteomes" id="UP000034112"/>
    </source>
</evidence>
<dbReference type="EMBL" id="JOKZ01000081">
    <property type="protein sequence ID" value="KKP04322.1"/>
    <property type="molecule type" value="Genomic_DNA"/>
</dbReference>
<proteinExistence type="predicted"/>
<evidence type="ECO:0000313" key="1">
    <source>
        <dbReference type="EMBL" id="KKP04322.1"/>
    </source>
</evidence>
<sequence length="149" mass="17215">MLELFDADIGHRQPHEELGRLLDSLRQHASRDSEHKYIQDLDDSQKSHKRTVTSYRIREDGEKLFYTLKEYLSQCESNSHRIYRRPDLHNISIVGYTVYGTKSLSDFFPGPACQRKLENASATMEKSNRHLCAVINNGSESRENAQSAE</sequence>
<gene>
    <name evidence="1" type="ORF">THAR02_03599</name>
</gene>